<dbReference type="Gene3D" id="3.30.300.30">
    <property type="match status" value="1"/>
</dbReference>
<comment type="pathway">
    <text evidence="1">Aromatic compound metabolism.</text>
</comment>
<dbReference type="GO" id="GO:0010124">
    <property type="term" value="P:phenylacetate catabolic process"/>
    <property type="evidence" value="ECO:0007669"/>
    <property type="project" value="InterPro"/>
</dbReference>
<dbReference type="PANTHER" id="PTHR43439">
    <property type="entry name" value="PHENYLACETATE-COENZYME A LIGASE"/>
    <property type="match status" value="1"/>
</dbReference>
<evidence type="ECO:0000259" key="7">
    <source>
        <dbReference type="Pfam" id="PF14535"/>
    </source>
</evidence>
<evidence type="ECO:0000313" key="8">
    <source>
        <dbReference type="EMBL" id="MBE6501924.1"/>
    </source>
</evidence>
<accession>A0A8T3VF73</accession>
<sequence length="434" mass="48820">MFWDEKAECMEKEEKEKIQLERLQKTIKLAYENVEFYKKRFDEIGLKPEDIKTLKDIEKIPFTTKSDLREAYPLGLLAVPREEIVEVHASSGTTGKPTVTAYTQNDLDIWGECIARGLKMAGAEKEYIIQNAYGYGLFTGGFGIHHGGNRMGAITIPISAGNTQRQLDTMVDFQSDILTCTPSYAMYLGESREKAGIALEDINLKAGIHGAEMWTDEMRKRIEGSLGIKTHNIYGLTEVMGPGVAQECDCQNGMHIQDDHFYPEIINPDTGETLDYGEKGELVLTSLTKTGMPILRFRTKDLTSLISDKCECGRTTVRMTRITGRSDDMLKIKGVMVFPSQIEKALLKVSGASPNYMIHVTRPDILDEVEVKVEATKELFSDEMKEMERVEKQIQASIRSETGIRVDVSIVEPESLPRSEGKAVRVIDERNLDR</sequence>
<dbReference type="SUPFAM" id="SSF56801">
    <property type="entry name" value="Acetyl-CoA synthetase-like"/>
    <property type="match status" value="1"/>
</dbReference>
<dbReference type="Pfam" id="PF00501">
    <property type="entry name" value="AMP-binding"/>
    <property type="match status" value="1"/>
</dbReference>
<evidence type="ECO:0000256" key="5">
    <source>
        <dbReference type="SAM" id="Coils"/>
    </source>
</evidence>
<dbReference type="Proteomes" id="UP000783037">
    <property type="component" value="Unassembled WGS sequence"/>
</dbReference>
<evidence type="ECO:0000256" key="4">
    <source>
        <dbReference type="ARBA" id="ARBA00022741"/>
    </source>
</evidence>
<dbReference type="AlphaFoldDB" id="A0A8T3VF73"/>
<evidence type="ECO:0000259" key="6">
    <source>
        <dbReference type="Pfam" id="PF00501"/>
    </source>
</evidence>
<dbReference type="InterPro" id="IPR028154">
    <property type="entry name" value="AMP-dep_Lig_C"/>
</dbReference>
<dbReference type="EMBL" id="SUTK01000022">
    <property type="protein sequence ID" value="MBE6501924.1"/>
    <property type="molecule type" value="Genomic_DNA"/>
</dbReference>
<dbReference type="PIRSF" id="PIRSF006444">
    <property type="entry name" value="PaaK"/>
    <property type="match status" value="1"/>
</dbReference>
<dbReference type="GO" id="GO:0000166">
    <property type="term" value="F:nucleotide binding"/>
    <property type="evidence" value="ECO:0007669"/>
    <property type="project" value="UniProtKB-KW"/>
</dbReference>
<evidence type="ECO:0000256" key="3">
    <source>
        <dbReference type="ARBA" id="ARBA00022598"/>
    </source>
</evidence>
<dbReference type="InterPro" id="IPR042099">
    <property type="entry name" value="ANL_N_sf"/>
</dbReference>
<feature type="domain" description="AMP-dependent ligase C-terminal" evidence="7">
    <location>
        <begin position="334"/>
        <end position="430"/>
    </location>
</feature>
<dbReference type="CDD" id="cd05913">
    <property type="entry name" value="PaaK"/>
    <property type="match status" value="1"/>
</dbReference>
<organism evidence="8 9">
    <name type="scientific">Methanobrevibacter thaueri</name>
    <dbReference type="NCBI Taxonomy" id="190975"/>
    <lineage>
        <taxon>Archaea</taxon>
        <taxon>Methanobacteriati</taxon>
        <taxon>Methanobacteriota</taxon>
        <taxon>Methanomada group</taxon>
        <taxon>Methanobacteria</taxon>
        <taxon>Methanobacteriales</taxon>
        <taxon>Methanobacteriaceae</taxon>
        <taxon>Methanobrevibacter</taxon>
    </lineage>
</organism>
<gene>
    <name evidence="8" type="ORF">E7Z79_05725</name>
</gene>
<comment type="subunit">
    <text evidence="2">Monomer.</text>
</comment>
<dbReference type="InterPro" id="IPR045851">
    <property type="entry name" value="AMP-bd_C_sf"/>
</dbReference>
<evidence type="ECO:0000313" key="9">
    <source>
        <dbReference type="Proteomes" id="UP000783037"/>
    </source>
</evidence>
<dbReference type="Pfam" id="PF14535">
    <property type="entry name" value="AMP-binding_C_2"/>
    <property type="match status" value="1"/>
</dbReference>
<evidence type="ECO:0000256" key="2">
    <source>
        <dbReference type="ARBA" id="ARBA00011245"/>
    </source>
</evidence>
<dbReference type="FunFam" id="3.40.50.12780:FF:000016">
    <property type="entry name" value="Phenylacetate-coenzyme A ligase"/>
    <property type="match status" value="1"/>
</dbReference>
<keyword evidence="5" id="KW-0175">Coiled coil</keyword>
<feature type="domain" description="AMP-dependent synthetase/ligase" evidence="6">
    <location>
        <begin position="81"/>
        <end position="284"/>
    </location>
</feature>
<dbReference type="GO" id="GO:0047475">
    <property type="term" value="F:phenylacetate-CoA ligase activity"/>
    <property type="evidence" value="ECO:0007669"/>
    <property type="project" value="InterPro"/>
</dbReference>
<name>A0A8T3VF73_9EURY</name>
<comment type="caution">
    <text evidence="8">The sequence shown here is derived from an EMBL/GenBank/DDBJ whole genome shotgun (WGS) entry which is preliminary data.</text>
</comment>
<dbReference type="PANTHER" id="PTHR43439:SF1">
    <property type="entry name" value="PHENYLACETATE-COENZYME A LIGASE"/>
    <property type="match status" value="1"/>
</dbReference>
<proteinExistence type="predicted"/>
<keyword evidence="3 8" id="KW-0436">Ligase</keyword>
<dbReference type="InterPro" id="IPR051414">
    <property type="entry name" value="Adenylate-forming_Reductase"/>
</dbReference>
<keyword evidence="4" id="KW-0547">Nucleotide-binding</keyword>
<reference evidence="8" key="1">
    <citation type="submission" date="2019-04" db="EMBL/GenBank/DDBJ databases">
        <title>Evolution of Biomass-Degrading Anaerobic Consortia Revealed by Metagenomics.</title>
        <authorList>
            <person name="Peng X."/>
        </authorList>
    </citation>
    <scope>NUCLEOTIDE SEQUENCE</scope>
    <source>
        <strain evidence="8">SIG18</strain>
    </source>
</reference>
<evidence type="ECO:0000256" key="1">
    <source>
        <dbReference type="ARBA" id="ARBA00005211"/>
    </source>
</evidence>
<protein>
    <submittedName>
        <fullName evidence="8">Phenylacetate--CoA ligase</fullName>
    </submittedName>
</protein>
<dbReference type="InterPro" id="IPR000873">
    <property type="entry name" value="AMP-dep_synth/lig_dom"/>
</dbReference>
<dbReference type="RefSeq" id="WP_303739019.1">
    <property type="nucleotide sequence ID" value="NZ_SUTK01000022.1"/>
</dbReference>
<feature type="coiled-coil region" evidence="5">
    <location>
        <begin position="6"/>
        <end position="40"/>
    </location>
</feature>
<dbReference type="InterPro" id="IPR011880">
    <property type="entry name" value="PA_CoA_ligase"/>
</dbReference>
<dbReference type="Gene3D" id="3.40.50.12780">
    <property type="entry name" value="N-terminal domain of ligase-like"/>
    <property type="match status" value="1"/>
</dbReference>